<dbReference type="Proteomes" id="UP000317093">
    <property type="component" value="Chromosome"/>
</dbReference>
<dbReference type="PANTHER" id="PTHR35889">
    <property type="entry name" value="CYCLOINULO-OLIGOSACCHARIDE FRUCTANOTRANSFERASE-RELATED"/>
    <property type="match status" value="1"/>
</dbReference>
<keyword evidence="7" id="KW-1185">Reference proteome</keyword>
<feature type="domain" description="DUF1553" evidence="4">
    <location>
        <begin position="556"/>
        <end position="806"/>
    </location>
</feature>
<evidence type="ECO:0000256" key="1">
    <source>
        <dbReference type="SAM" id="MobiDB-lite"/>
    </source>
</evidence>
<dbReference type="KEGG" id="knv:Pan216_25950"/>
<evidence type="ECO:0000259" key="5">
    <source>
        <dbReference type="Pfam" id="PF07635"/>
    </source>
</evidence>
<feature type="domain" description="DUF1549" evidence="3">
    <location>
        <begin position="170"/>
        <end position="379"/>
    </location>
</feature>
<reference evidence="6 7" key="1">
    <citation type="submission" date="2019-02" db="EMBL/GenBank/DDBJ databases">
        <title>Deep-cultivation of Planctomycetes and their phenomic and genomic characterization uncovers novel biology.</title>
        <authorList>
            <person name="Wiegand S."/>
            <person name="Jogler M."/>
            <person name="Boedeker C."/>
            <person name="Pinto D."/>
            <person name="Vollmers J."/>
            <person name="Rivas-Marin E."/>
            <person name="Kohn T."/>
            <person name="Peeters S.H."/>
            <person name="Heuer A."/>
            <person name="Rast P."/>
            <person name="Oberbeckmann S."/>
            <person name="Bunk B."/>
            <person name="Jeske O."/>
            <person name="Meyerdierks A."/>
            <person name="Storesund J.E."/>
            <person name="Kallscheuer N."/>
            <person name="Luecker S."/>
            <person name="Lage O.M."/>
            <person name="Pohl T."/>
            <person name="Merkel B.J."/>
            <person name="Hornburger P."/>
            <person name="Mueller R.-W."/>
            <person name="Bruemmer F."/>
            <person name="Labrenz M."/>
            <person name="Spormann A.M."/>
            <person name="Op den Camp H."/>
            <person name="Overmann J."/>
            <person name="Amann R."/>
            <person name="Jetten M.S.M."/>
            <person name="Mascher T."/>
            <person name="Medema M.H."/>
            <person name="Devos D.P."/>
            <person name="Kaster A.-K."/>
            <person name="Ovreas L."/>
            <person name="Rohde M."/>
            <person name="Galperin M.Y."/>
            <person name="Jogler C."/>
        </authorList>
    </citation>
    <scope>NUCLEOTIDE SEQUENCE [LARGE SCALE GENOMIC DNA]</scope>
    <source>
        <strain evidence="6 7">Pan216</strain>
    </source>
</reference>
<evidence type="ECO:0000313" key="7">
    <source>
        <dbReference type="Proteomes" id="UP000317093"/>
    </source>
</evidence>
<evidence type="ECO:0000256" key="2">
    <source>
        <dbReference type="SAM" id="SignalP"/>
    </source>
</evidence>
<dbReference type="EMBL" id="CP036279">
    <property type="protein sequence ID" value="QDU61732.1"/>
    <property type="molecule type" value="Genomic_DNA"/>
</dbReference>
<evidence type="ECO:0000259" key="3">
    <source>
        <dbReference type="Pfam" id="PF07583"/>
    </source>
</evidence>
<evidence type="ECO:0000313" key="6">
    <source>
        <dbReference type="EMBL" id="QDU61732.1"/>
    </source>
</evidence>
<feature type="chain" id="PRO_5021824592" evidence="2">
    <location>
        <begin position="23"/>
        <end position="845"/>
    </location>
</feature>
<dbReference type="OrthoDB" id="127107at2"/>
<sequence length="845" mass="94387" precursor="true">MRPGLPIVASLFLLFGALPSLAADMNPADVEFFEKKIRPVLAEHCYSCHAADSKTVMGGLLLDAAEPMLTGGDSGPAVVPGKPKESLLLDALRHESFEMPPTEKLPEQVIADFEKWIAKGALDPRKGKFAHKRPRSGIDVEQGRKFWAFQHPQRTAPPSTKNKAWPRGTIDRHILAKLEAEGVAPSQETDRRGLLRRASYALTGLPPTPTETRAFLEDDKPDAFARAIDRLMASPRFGERWGRHWLDIARYADSTGLDQNLTYFNAWRYRDYVVDAFNDDKPYDQFILEQIAGDLLDAQTPEERDEKVIATGYLVLGPKVAAERDKEKLRMDAVDEQIETISKSILGLTVSCARCHDHKFDPIAMNDYYALAGILRSTRTIDGIKQNNQYVSGWMLRPLGPEGDQQYELAKADVKKIKDLSKKVSKVKKSLKKLQDQAKKAASETKTDQKASGKDQESTENAPTTTAAKKKKSPTLDEKIAEATAQLKKLESSLAEVNKTKTPMPPLAMAVRDEDNIEDIALCIRGNHKRRGEVVPRGFVEVACNATPVLPSHQSGRRELAEWLASEENPLTARVMANRIWHHLFGSGLVRTVDNFGELGERPSHPELLDYLATRFVEEGWSVKSLIREIMLSRTYALSTEAPGDCIELDPDNRFFGRANRRRLDAEAVRDTLLALGGELDLTMNGSTIDGFKEVALDNNAKLPSFTKHRRRSVYLPIIRNGLPEALETFDVANPNVSTGKRGSTTVVTQALFMVNSPWVASLSESLAESLLANGAIDERSRVREAYERVLNRLPTEDEEGRCLAYLAEWADPEHPKKTDDAVRREGWTTFCQALFSSSEFRFVE</sequence>
<feature type="region of interest" description="Disordered" evidence="1">
    <location>
        <begin position="438"/>
        <end position="476"/>
    </location>
</feature>
<organism evidence="6 7">
    <name type="scientific">Kolteria novifilia</name>
    <dbReference type="NCBI Taxonomy" id="2527975"/>
    <lineage>
        <taxon>Bacteria</taxon>
        <taxon>Pseudomonadati</taxon>
        <taxon>Planctomycetota</taxon>
        <taxon>Planctomycetia</taxon>
        <taxon>Kolteriales</taxon>
        <taxon>Kolteriaceae</taxon>
        <taxon>Kolteria</taxon>
    </lineage>
</organism>
<dbReference type="RefSeq" id="WP_145258287.1">
    <property type="nucleotide sequence ID" value="NZ_CP036279.1"/>
</dbReference>
<dbReference type="Pfam" id="PF07583">
    <property type="entry name" value="PSCyt2"/>
    <property type="match status" value="1"/>
</dbReference>
<dbReference type="InterPro" id="IPR011429">
    <property type="entry name" value="Cyt_c_Planctomycete-type"/>
</dbReference>
<dbReference type="AlphaFoldDB" id="A0A518B476"/>
<protein>
    <submittedName>
        <fullName evidence="6">Planctomycete cytochrome C</fullName>
    </submittedName>
</protein>
<accession>A0A518B476</accession>
<feature type="compositionally biased region" description="Basic and acidic residues" evidence="1">
    <location>
        <begin position="438"/>
        <end position="457"/>
    </location>
</feature>
<dbReference type="Pfam" id="PF07587">
    <property type="entry name" value="PSD1"/>
    <property type="match status" value="1"/>
</dbReference>
<keyword evidence="2" id="KW-0732">Signal</keyword>
<dbReference type="Pfam" id="PF07635">
    <property type="entry name" value="PSCyt1"/>
    <property type="match status" value="1"/>
</dbReference>
<dbReference type="InterPro" id="IPR022655">
    <property type="entry name" value="DUF1553"/>
</dbReference>
<evidence type="ECO:0000259" key="4">
    <source>
        <dbReference type="Pfam" id="PF07587"/>
    </source>
</evidence>
<name>A0A518B476_9BACT</name>
<feature type="domain" description="Cytochrome C Planctomycete-type" evidence="5">
    <location>
        <begin position="45"/>
        <end position="103"/>
    </location>
</feature>
<feature type="signal peptide" evidence="2">
    <location>
        <begin position="1"/>
        <end position="22"/>
    </location>
</feature>
<dbReference type="PANTHER" id="PTHR35889:SF3">
    <property type="entry name" value="F-BOX DOMAIN-CONTAINING PROTEIN"/>
    <property type="match status" value="1"/>
</dbReference>
<gene>
    <name evidence="6" type="ORF">Pan216_25950</name>
</gene>
<proteinExistence type="predicted"/>
<dbReference type="InterPro" id="IPR011444">
    <property type="entry name" value="DUF1549"/>
</dbReference>